<dbReference type="Proteomes" id="UP000018948">
    <property type="component" value="Unassembled WGS sequence"/>
</dbReference>
<evidence type="ECO:0000313" key="2">
    <source>
        <dbReference type="EMBL" id="ETP49735.1"/>
    </source>
</evidence>
<feature type="compositionally biased region" description="Basic and acidic residues" evidence="1">
    <location>
        <begin position="35"/>
        <end position="51"/>
    </location>
</feature>
<protein>
    <recommendedName>
        <fullName evidence="4">M96 mating-specific protein family</fullName>
    </recommendedName>
</protein>
<dbReference type="EMBL" id="ANIY01001061">
    <property type="protein sequence ID" value="ETP49735.1"/>
    <property type="molecule type" value="Genomic_DNA"/>
</dbReference>
<sequence length="400" mass="45331">MDNQPSPKAEAPKLTTMLEFLNTIDGDFVSHMKQPKSENLEKRATTRESERVPYSTKLTRRKRDETRKLRVQVKTLKVQLAELRSKRLVHVKNASALSSEPWQSHIHWRSKAIVACEQRLLTDRTNRELKAIMADQERIRASILRLLIRTDAIREMDVEFVLKMNPQPDIPFLSLDFSDAVKEDLSSTLEGLYGEASAVFPVMGTSTVVSYRCQTFPLGISGTRVEISSSTPMSCSVQETGKLLWNFTTAISKNRASSFGYVDKKTPGPLDMACVSSLREELLLLNTVSVFHQFNDGHQIVLVGAGRWFLPSIGLVLDDINWTVISSSSTNSEYKSVVRNHYNLEVASVAQDQAQEQRTILGLVGNRMRIITQAMQDLLLRQGERAAKRSQDNIEEWKRY</sequence>
<comment type="caution">
    <text evidence="2">The sequence shown here is derived from an EMBL/GenBank/DDBJ whole genome shotgun (WGS) entry which is preliminary data.</text>
</comment>
<dbReference type="AlphaFoldDB" id="W2ZRW0"/>
<evidence type="ECO:0000256" key="1">
    <source>
        <dbReference type="SAM" id="MobiDB-lite"/>
    </source>
</evidence>
<gene>
    <name evidence="2" type="ORF">F442_04798</name>
</gene>
<proteinExistence type="predicted"/>
<evidence type="ECO:0000313" key="3">
    <source>
        <dbReference type="Proteomes" id="UP000018948"/>
    </source>
</evidence>
<name>W2ZRW0_PHYNI</name>
<reference evidence="2 3" key="1">
    <citation type="submission" date="2013-11" db="EMBL/GenBank/DDBJ databases">
        <title>The Genome Sequence of Phytophthora parasitica P10297.</title>
        <authorList>
            <consortium name="The Broad Institute Genomics Platform"/>
            <person name="Russ C."/>
            <person name="Tyler B."/>
            <person name="Panabieres F."/>
            <person name="Shan W."/>
            <person name="Tripathy S."/>
            <person name="Grunwald N."/>
            <person name="Machado M."/>
            <person name="Johnson C.S."/>
            <person name="Walker B."/>
            <person name="Young S.K."/>
            <person name="Zeng Q."/>
            <person name="Gargeya S."/>
            <person name="Fitzgerald M."/>
            <person name="Haas B."/>
            <person name="Abouelleil A."/>
            <person name="Allen A.W."/>
            <person name="Alvarado L."/>
            <person name="Arachchi H.M."/>
            <person name="Berlin A.M."/>
            <person name="Chapman S.B."/>
            <person name="Gainer-Dewar J."/>
            <person name="Goldberg J."/>
            <person name="Griggs A."/>
            <person name="Gujja S."/>
            <person name="Hansen M."/>
            <person name="Howarth C."/>
            <person name="Imamovic A."/>
            <person name="Ireland A."/>
            <person name="Larimer J."/>
            <person name="McCowan C."/>
            <person name="Murphy C."/>
            <person name="Pearson M."/>
            <person name="Poon T.W."/>
            <person name="Priest M."/>
            <person name="Roberts A."/>
            <person name="Saif S."/>
            <person name="Shea T."/>
            <person name="Sisk P."/>
            <person name="Sykes S."/>
            <person name="Wortman J."/>
            <person name="Nusbaum C."/>
            <person name="Birren B."/>
        </authorList>
    </citation>
    <scope>NUCLEOTIDE SEQUENCE [LARGE SCALE GENOMIC DNA]</scope>
    <source>
        <strain evidence="2 3">P10297</strain>
    </source>
</reference>
<accession>W2ZRW0</accession>
<organism evidence="2 3">
    <name type="scientific">Phytophthora nicotianae P10297</name>
    <dbReference type="NCBI Taxonomy" id="1317064"/>
    <lineage>
        <taxon>Eukaryota</taxon>
        <taxon>Sar</taxon>
        <taxon>Stramenopiles</taxon>
        <taxon>Oomycota</taxon>
        <taxon>Peronosporomycetes</taxon>
        <taxon>Peronosporales</taxon>
        <taxon>Peronosporaceae</taxon>
        <taxon>Phytophthora</taxon>
    </lineage>
</organism>
<feature type="region of interest" description="Disordered" evidence="1">
    <location>
        <begin position="33"/>
        <end position="56"/>
    </location>
</feature>
<evidence type="ECO:0008006" key="4">
    <source>
        <dbReference type="Google" id="ProtNLM"/>
    </source>
</evidence>